<evidence type="ECO:0000313" key="6">
    <source>
        <dbReference type="Proteomes" id="UP001224775"/>
    </source>
</evidence>
<organism evidence="4">
    <name type="scientific">Skeletonema marinoi</name>
    <dbReference type="NCBI Taxonomy" id="267567"/>
    <lineage>
        <taxon>Eukaryota</taxon>
        <taxon>Sar</taxon>
        <taxon>Stramenopiles</taxon>
        <taxon>Ochrophyta</taxon>
        <taxon>Bacillariophyta</taxon>
        <taxon>Coscinodiscophyceae</taxon>
        <taxon>Thalassiosirophycidae</taxon>
        <taxon>Thalassiosirales</taxon>
        <taxon>Skeletonemataceae</taxon>
        <taxon>Skeletonema</taxon>
        <taxon>Skeletonema marinoi-dohrnii complex</taxon>
    </lineage>
</organism>
<evidence type="ECO:0000313" key="4">
    <source>
        <dbReference type="EMBL" id="CAD9591471.1"/>
    </source>
</evidence>
<evidence type="ECO:0000256" key="1">
    <source>
        <dbReference type="SAM" id="Coils"/>
    </source>
</evidence>
<dbReference type="Proteomes" id="UP001224775">
    <property type="component" value="Unassembled WGS sequence"/>
</dbReference>
<dbReference type="EMBL" id="HBGZ01009983">
    <property type="protein sequence ID" value="CAD9591471.1"/>
    <property type="molecule type" value="Transcribed_RNA"/>
</dbReference>
<reference evidence="4" key="1">
    <citation type="submission" date="2021-01" db="EMBL/GenBank/DDBJ databases">
        <authorList>
            <person name="Corre E."/>
            <person name="Pelletier E."/>
            <person name="Niang G."/>
            <person name="Scheremetjew M."/>
            <person name="Finn R."/>
            <person name="Kale V."/>
            <person name="Holt S."/>
            <person name="Cochrane G."/>
            <person name="Meng A."/>
            <person name="Brown T."/>
            <person name="Cohen L."/>
        </authorList>
    </citation>
    <scope>NUCLEOTIDE SEQUENCE</scope>
    <source>
        <strain evidence="3">FE60</strain>
        <strain evidence="4">SM1012Den-03</strain>
    </source>
</reference>
<feature type="coiled-coil region" evidence="1">
    <location>
        <begin position="118"/>
        <end position="280"/>
    </location>
</feature>
<gene>
    <name evidence="5" type="ORF">QTG54_012934</name>
    <name evidence="4" type="ORF">SMAR0320_LOCUS7129</name>
    <name evidence="3" type="ORF">SMAR1040_LOCUS879</name>
</gene>
<feature type="chain" id="PRO_5042404961" evidence="2">
    <location>
        <begin position="20"/>
        <end position="292"/>
    </location>
</feature>
<reference evidence="5" key="2">
    <citation type="submission" date="2023-06" db="EMBL/GenBank/DDBJ databases">
        <title>Survivors Of The Sea: Transcriptome response of Skeletonema marinoi to long-term dormancy.</title>
        <authorList>
            <person name="Pinder M.I.M."/>
            <person name="Kourtchenko O."/>
            <person name="Robertson E.K."/>
            <person name="Larsson T."/>
            <person name="Maumus F."/>
            <person name="Osuna-Cruz C.M."/>
            <person name="Vancaester E."/>
            <person name="Stenow R."/>
            <person name="Vandepoele K."/>
            <person name="Ploug H."/>
            <person name="Bruchert V."/>
            <person name="Godhe A."/>
            <person name="Topel M."/>
        </authorList>
    </citation>
    <scope>NUCLEOTIDE SEQUENCE</scope>
    <source>
        <strain evidence="5">R05AC</strain>
    </source>
</reference>
<evidence type="ECO:0000313" key="3">
    <source>
        <dbReference type="EMBL" id="CAD8926932.1"/>
    </source>
</evidence>
<accession>A0A6U3UAL7</accession>
<sequence>MKLNFLGLLLALAAPCCSAFVPANTSASSHVNSRFANSVPTLRASTDDNTSNNVTPLEEVGKIAGSALVALTLSFSAVSAPFSNEFTIPNANAFSTGTATSSSITISAKPSDVDELIVKSLEKETREVEAEAKRDAKKAQIEKSREIFFEYEAKMAEQTEARIEAAEKQAELEAEADKQLVAELEAKEKQAEKDAALATSKKEKAAKEKEARELLKKEKAALRKERKAERLENVYLAEEETEKKIVQKKEELARAEEEKYEAVEKEYEQVAELAKEDELELSLVKKMLPKKK</sequence>
<evidence type="ECO:0000313" key="5">
    <source>
        <dbReference type="EMBL" id="KAK1736334.1"/>
    </source>
</evidence>
<keyword evidence="2" id="KW-0732">Signal</keyword>
<keyword evidence="6" id="KW-1185">Reference proteome</keyword>
<feature type="signal peptide" evidence="2">
    <location>
        <begin position="1"/>
        <end position="19"/>
    </location>
</feature>
<evidence type="ECO:0000256" key="2">
    <source>
        <dbReference type="SAM" id="SignalP"/>
    </source>
</evidence>
<dbReference type="EMBL" id="HBFU01001331">
    <property type="protein sequence ID" value="CAD8926932.1"/>
    <property type="molecule type" value="Transcribed_RNA"/>
</dbReference>
<proteinExistence type="predicted"/>
<dbReference type="EMBL" id="JATAAI010000029">
    <property type="protein sequence ID" value="KAK1736334.1"/>
    <property type="molecule type" value="Genomic_DNA"/>
</dbReference>
<keyword evidence="1" id="KW-0175">Coiled coil</keyword>
<dbReference type="AlphaFoldDB" id="A0A6U3UAL7"/>
<name>A0A6U3UAL7_9STRA</name>
<protein>
    <submittedName>
        <fullName evidence="4">Uncharacterized protein</fullName>
    </submittedName>
</protein>